<name>A0A212ENR7_DANPL</name>
<dbReference type="EMBL" id="AGBW02013627">
    <property type="protein sequence ID" value="OWR43091.1"/>
    <property type="molecule type" value="Genomic_DNA"/>
</dbReference>
<sequence>MRALRFSSLCEMTSAVLPVTLTGSNLRSRHREFNLIVNNICTSINCEDVESMPEISSMDRLLKIDIASKQRHVEYILRNLKDDNMLFVSRALKCFWLLGPQYQNIMNPEYLESSLYPDMAQPAVNKMKHWLQTHLKDPQRCELFYIYYKSDFDAAFKFFWHCSNQFILSELSNVIHKLSYAQLNLLVENCPQVGKMYFEILPSNSTALKRYVEHEHNYFSCIKYIFKWDGEVFLDIVENYFNTSDFKPFGPSLTNRIMKKYKDRIFDKCELYVSSVLHVNSLAQHFTAEDAKKVVLRLAQAEYLDYWFNYQKVEPLIKRLKKEDRSEFKKHVFVGKSFPKVEKWPYPIPAPPKLNDEHNLEIFKDISDEPYMFELRENCDLGFRRFIKKKSCRYSLACMESCMDSCMPVKTQLDRLFNRYRLDGFEKTFYELSKNLKAESSGERRLDMMLVLVSKSGGVPDQVGKLMKLLVEKYKNEPTTLRAAVIRSLTKRCCAWRLPEDIWTLILEFGRDVGLDGADSSPLCREGLHAVIIRHLLADTPISSTLVSGFMREFSKLSEYKLDTEERKVIAHRLPSLVLPLNQSAFLDCLSEYNIDIKQFPEAKKVILDAAKEDTNLLLRLYNSKIFRRELFREVFCLRQSEEDYLNVLRHDVTPLEDGVKFATLVTKERPKHDRFLRLLNVYFGEADGLAEKHRKALEEAFSQQPHPRFARPLCTVMSGQALISYLCTLDTIERPLGLEQFQSLHEFRANAHKTGDSLDIKSIDWKWIGAKAVYNKVSICRSKEKDQYIEKLLRWKRTARIALRLSMSTPSHINILKAVCKLTPSVVLKVALSTYLKQNVVNIAVWDVVKSVILKLDLNKNKRLLTEMVELGSLPENVEADYWTCVYRVLDRTQKKKAMPILCRLNNMFHKVDSSFFYKIIKEYIEKDFNIFEEEEHNETVKKLYIKIIAKFLVLYPEESSKENICESFFNILNKMEDKVLDHVNIFIFDLKYSKAFMEKEYSTSMKVFEEILRRLHAIFPTDQYFSIYADLHLTMLYFKAINQTMKNDKEVFNDANKAIEVVGHLFGKYVGCEIKELVSRYFWSVIDLYSQRLVEYLRSYFEYNEGRSRLVTFVIKGILDVGTVESLILAEQITGREINYNIREPHRADILDVLKQSDNPEIKFFLYADILC</sequence>
<accession>A0A212ENR7</accession>
<protein>
    <submittedName>
        <fullName evidence="1">Uncharacterized protein</fullName>
    </submittedName>
</protein>
<keyword evidence="2" id="KW-1185">Reference proteome</keyword>
<dbReference type="KEGG" id="dpl:KGM_211826"/>
<dbReference type="AlphaFoldDB" id="A0A212ENR7"/>
<organism evidence="1 2">
    <name type="scientific">Danaus plexippus plexippus</name>
    <dbReference type="NCBI Taxonomy" id="278856"/>
    <lineage>
        <taxon>Eukaryota</taxon>
        <taxon>Metazoa</taxon>
        <taxon>Ecdysozoa</taxon>
        <taxon>Arthropoda</taxon>
        <taxon>Hexapoda</taxon>
        <taxon>Insecta</taxon>
        <taxon>Pterygota</taxon>
        <taxon>Neoptera</taxon>
        <taxon>Endopterygota</taxon>
        <taxon>Lepidoptera</taxon>
        <taxon>Glossata</taxon>
        <taxon>Ditrysia</taxon>
        <taxon>Papilionoidea</taxon>
        <taxon>Nymphalidae</taxon>
        <taxon>Danainae</taxon>
        <taxon>Danaini</taxon>
        <taxon>Danaina</taxon>
        <taxon>Danaus</taxon>
        <taxon>Danaus</taxon>
    </lineage>
</organism>
<dbReference type="eggNOG" id="ENOG502TA3U">
    <property type="taxonomic scope" value="Eukaryota"/>
</dbReference>
<gene>
    <name evidence="1" type="ORF">KGM_211826</name>
</gene>
<evidence type="ECO:0000313" key="1">
    <source>
        <dbReference type="EMBL" id="OWR43091.1"/>
    </source>
</evidence>
<proteinExistence type="predicted"/>
<comment type="caution">
    <text evidence="1">The sequence shown here is derived from an EMBL/GenBank/DDBJ whole genome shotgun (WGS) entry which is preliminary data.</text>
</comment>
<dbReference type="InParanoid" id="A0A212ENR7"/>
<evidence type="ECO:0000313" key="2">
    <source>
        <dbReference type="Proteomes" id="UP000007151"/>
    </source>
</evidence>
<dbReference type="Proteomes" id="UP000007151">
    <property type="component" value="Unassembled WGS sequence"/>
</dbReference>
<reference evidence="1 2" key="1">
    <citation type="journal article" date="2011" name="Cell">
        <title>The monarch butterfly genome yields insights into long-distance migration.</title>
        <authorList>
            <person name="Zhan S."/>
            <person name="Merlin C."/>
            <person name="Boore J.L."/>
            <person name="Reppert S.M."/>
        </authorList>
    </citation>
    <scope>NUCLEOTIDE SEQUENCE [LARGE SCALE GENOMIC DNA]</scope>
    <source>
        <strain evidence="1">F-2</strain>
    </source>
</reference>